<dbReference type="InterPro" id="IPR034183">
    <property type="entry name" value="IVD"/>
</dbReference>
<evidence type="ECO:0000256" key="6">
    <source>
        <dbReference type="ARBA" id="ARBA00012046"/>
    </source>
</evidence>
<evidence type="ECO:0000259" key="24">
    <source>
        <dbReference type="Pfam" id="PF02770"/>
    </source>
</evidence>
<comment type="similarity">
    <text evidence="4 22">Belongs to the acyl-CoA dehydrogenase family.</text>
</comment>
<evidence type="ECO:0000256" key="8">
    <source>
        <dbReference type="ARBA" id="ARBA00022630"/>
    </source>
</evidence>
<comment type="catalytic activity">
    <reaction evidence="16">
        <text>pentanoyl-CoA + oxidized [electron-transfer flavoprotein] + H(+) = (2E)-pentenoyl-CoA + reduced [electron-transfer flavoprotein]</text>
        <dbReference type="Rhea" id="RHEA:43456"/>
        <dbReference type="Rhea" id="RHEA-COMP:10685"/>
        <dbReference type="Rhea" id="RHEA-COMP:10686"/>
        <dbReference type="ChEBI" id="CHEBI:15378"/>
        <dbReference type="ChEBI" id="CHEBI:57389"/>
        <dbReference type="ChEBI" id="CHEBI:57692"/>
        <dbReference type="ChEBI" id="CHEBI:58307"/>
        <dbReference type="ChEBI" id="CHEBI:86160"/>
    </reaction>
</comment>
<dbReference type="AlphaFoldDB" id="A0A674NZH2"/>
<evidence type="ECO:0000256" key="9">
    <source>
        <dbReference type="ARBA" id="ARBA00022827"/>
    </source>
</evidence>
<dbReference type="InterPro" id="IPR009075">
    <property type="entry name" value="AcylCo_DH/oxidase_C"/>
</dbReference>
<feature type="binding site" evidence="21">
    <location>
        <begin position="191"/>
        <end position="193"/>
    </location>
    <ligand>
        <name>FAD</name>
        <dbReference type="ChEBI" id="CHEBI:57692"/>
    </ligand>
</feature>
<keyword evidence="8 22" id="KW-0285">Flavoprotein</keyword>
<evidence type="ECO:0000256" key="7">
    <source>
        <dbReference type="ARBA" id="ARBA00018258"/>
    </source>
</evidence>
<reference evidence="26" key="2">
    <citation type="submission" date="2025-08" db="UniProtKB">
        <authorList>
            <consortium name="Ensembl"/>
        </authorList>
    </citation>
    <scope>IDENTIFICATION</scope>
</reference>
<keyword evidence="11 22" id="KW-0560">Oxidoreductase</keyword>
<dbReference type="EC" id="1.3.8.1" evidence="6"/>
<feature type="binding site" evidence="20">
    <location>
        <begin position="263"/>
        <end position="266"/>
    </location>
    <ligand>
        <name>substrate</name>
    </ligand>
</feature>
<comment type="cofactor">
    <cofactor evidence="1 21 22">
        <name>FAD</name>
        <dbReference type="ChEBI" id="CHEBI:57692"/>
    </cofactor>
</comment>
<feature type="binding site" evidence="20">
    <location>
        <position position="256"/>
    </location>
    <ligand>
        <name>substrate</name>
    </ligand>
</feature>
<comment type="catalytic activity">
    <reaction evidence="17">
        <text>hexanoyl-CoA + oxidized [electron-transfer flavoprotein] + H(+) = (2E)-hexenoyl-CoA + reduced [electron-transfer flavoprotein]</text>
        <dbReference type="Rhea" id="RHEA:43464"/>
        <dbReference type="Rhea" id="RHEA-COMP:10685"/>
        <dbReference type="Rhea" id="RHEA-COMP:10686"/>
        <dbReference type="ChEBI" id="CHEBI:15378"/>
        <dbReference type="ChEBI" id="CHEBI:57692"/>
        <dbReference type="ChEBI" id="CHEBI:58307"/>
        <dbReference type="ChEBI" id="CHEBI:62077"/>
        <dbReference type="ChEBI" id="CHEBI:62620"/>
    </reaction>
</comment>
<dbReference type="InterPro" id="IPR046373">
    <property type="entry name" value="Acyl-CoA_Oxase/DH_mid-dom_sf"/>
</dbReference>
<feature type="binding site" evidence="21">
    <location>
        <begin position="388"/>
        <end position="390"/>
    </location>
    <ligand>
        <name>FAD</name>
        <dbReference type="ChEBI" id="CHEBI:57692"/>
    </ligand>
</feature>
<evidence type="ECO:0000256" key="13">
    <source>
        <dbReference type="ARBA" id="ARBA00031895"/>
    </source>
</evidence>
<dbReference type="GO" id="GO:0050660">
    <property type="term" value="F:flavin adenine dinucleotide binding"/>
    <property type="evidence" value="ECO:0007669"/>
    <property type="project" value="InterPro"/>
</dbReference>
<dbReference type="Pfam" id="PF02771">
    <property type="entry name" value="Acyl-CoA_dh_N"/>
    <property type="match status" value="1"/>
</dbReference>
<feature type="binding site" evidence="20">
    <location>
        <begin position="386"/>
        <end position="387"/>
    </location>
    <ligand>
        <name>substrate</name>
    </ligand>
</feature>
<sequence length="405" mass="44306">MFAVRNALRIASRISFPAVPRRGCAGAALPVDDIVNGLTDDQIQLRQTVRKFCEEKLAPYADEIDKNNEFPRMREFWKDLGEMGFLGITAPVEDGGVGLGYLDHIIVLEEMSRVSGGIALSYGAHSNLCVNQMVRHANEKQKEKYMPKLLTGEHVGALAMSEPNAGSDVVSMKLKAKKQGDYYVLNGNKFWITNGPDADVLIVYAKTDPGAHQRGITAFIVEKVNPSAGLWICLHSDPGSAADEENVLGSLNKGVYVMMSGLDLERLVLAAGPLGIMQAVLDCAVPYLHVREAFGQKIGHFQLMQGKMADMYTRLSSCRQYVYNVARACDKGHVSTKDCAGVILYCAENATQVALDGIQCLGGNGYINDYPTGRFLRDAKLYEIGAGTSEIRRLIIGRSFNALFK</sequence>
<feature type="binding site" evidence="21">
    <location>
        <begin position="158"/>
        <end position="167"/>
    </location>
    <ligand>
        <name>FAD</name>
        <dbReference type="ChEBI" id="CHEBI:57692"/>
    </ligand>
</feature>
<dbReference type="Gene3D" id="1.10.540.10">
    <property type="entry name" value="Acyl-CoA dehydrogenase/oxidase, N-terminal domain"/>
    <property type="match status" value="1"/>
</dbReference>
<evidence type="ECO:0000256" key="12">
    <source>
        <dbReference type="ARBA" id="ARBA00023128"/>
    </source>
</evidence>
<dbReference type="PANTHER" id="PTHR43884">
    <property type="entry name" value="ACYL-COA DEHYDROGENASE"/>
    <property type="match status" value="1"/>
</dbReference>
<evidence type="ECO:0000313" key="26">
    <source>
        <dbReference type="Ensembl" id="ENSTRUP00000078761.1"/>
    </source>
</evidence>
<dbReference type="CDD" id="cd01156">
    <property type="entry name" value="IVD"/>
    <property type="match status" value="1"/>
</dbReference>
<dbReference type="Pfam" id="PF00441">
    <property type="entry name" value="Acyl-CoA_dh_1"/>
    <property type="match status" value="1"/>
</dbReference>
<dbReference type="Pfam" id="PF02770">
    <property type="entry name" value="Acyl-CoA_dh_M"/>
    <property type="match status" value="1"/>
</dbReference>
<keyword evidence="27" id="KW-1185">Reference proteome</keyword>
<dbReference type="SUPFAM" id="SSF56645">
    <property type="entry name" value="Acyl-CoA dehydrogenase NM domain-like"/>
    <property type="match status" value="1"/>
</dbReference>
<dbReference type="Gene3D" id="1.20.140.10">
    <property type="entry name" value="Butyryl-CoA Dehydrogenase, subunit A, domain 3"/>
    <property type="match status" value="1"/>
</dbReference>
<evidence type="ECO:0000256" key="18">
    <source>
        <dbReference type="ARBA" id="ARBA00052875"/>
    </source>
</evidence>
<dbReference type="GO" id="GO:0006552">
    <property type="term" value="P:L-leucine catabolic process"/>
    <property type="evidence" value="ECO:0007669"/>
    <property type="project" value="UniProtKB-UniPathway"/>
</dbReference>
<evidence type="ECO:0000313" key="27">
    <source>
        <dbReference type="Proteomes" id="UP000005226"/>
    </source>
</evidence>
<dbReference type="SUPFAM" id="SSF47203">
    <property type="entry name" value="Acyl-CoA dehydrogenase C-terminal domain-like"/>
    <property type="match status" value="1"/>
</dbReference>
<dbReference type="GO" id="GO:0008470">
    <property type="term" value="F:3-methylbutanoyl-CoA dehydrogenase activity"/>
    <property type="evidence" value="ECO:0007669"/>
    <property type="project" value="UniProtKB-EC"/>
</dbReference>
<organism evidence="26 27">
    <name type="scientific">Takifugu rubripes</name>
    <name type="common">Japanese pufferfish</name>
    <name type="synonym">Fugu rubripes</name>
    <dbReference type="NCBI Taxonomy" id="31033"/>
    <lineage>
        <taxon>Eukaryota</taxon>
        <taxon>Metazoa</taxon>
        <taxon>Chordata</taxon>
        <taxon>Craniata</taxon>
        <taxon>Vertebrata</taxon>
        <taxon>Euteleostomi</taxon>
        <taxon>Actinopterygii</taxon>
        <taxon>Neopterygii</taxon>
        <taxon>Teleostei</taxon>
        <taxon>Neoteleostei</taxon>
        <taxon>Acanthomorphata</taxon>
        <taxon>Eupercaria</taxon>
        <taxon>Tetraodontiformes</taxon>
        <taxon>Tetradontoidea</taxon>
        <taxon>Tetraodontidae</taxon>
        <taxon>Takifugu</taxon>
    </lineage>
</organism>
<keyword evidence="12" id="KW-0496">Mitochondrion</keyword>
<reference evidence="26 27" key="1">
    <citation type="journal article" date="2011" name="Genome Biol. Evol.">
        <title>Integration of the genetic map and genome assembly of fugu facilitates insights into distinct features of genome evolution in teleosts and mammals.</title>
        <authorList>
            <person name="Kai W."/>
            <person name="Kikuchi K."/>
            <person name="Tohari S."/>
            <person name="Chew A.K."/>
            <person name="Tay A."/>
            <person name="Fujiwara A."/>
            <person name="Hosoya S."/>
            <person name="Suetake H."/>
            <person name="Naruse K."/>
            <person name="Brenner S."/>
            <person name="Suzuki Y."/>
            <person name="Venkatesh B."/>
        </authorList>
    </citation>
    <scope>NUCLEOTIDE SEQUENCE [LARGE SCALE GENOMIC DNA]</scope>
</reference>
<evidence type="ECO:0000256" key="17">
    <source>
        <dbReference type="ARBA" id="ARBA00048375"/>
    </source>
</evidence>
<dbReference type="Proteomes" id="UP000005226">
    <property type="component" value="Chromosome 2"/>
</dbReference>
<dbReference type="InterPro" id="IPR037069">
    <property type="entry name" value="AcylCoA_DH/ox_N_sf"/>
</dbReference>
<dbReference type="EC" id="1.3.8.4" evidence="5"/>
<dbReference type="PROSITE" id="PS00073">
    <property type="entry name" value="ACYL_COA_DH_2"/>
    <property type="match status" value="1"/>
</dbReference>
<evidence type="ECO:0000256" key="22">
    <source>
        <dbReference type="RuleBase" id="RU362125"/>
    </source>
</evidence>
<evidence type="ECO:0000256" key="2">
    <source>
        <dbReference type="ARBA" id="ARBA00004173"/>
    </source>
</evidence>
<evidence type="ECO:0000259" key="25">
    <source>
        <dbReference type="Pfam" id="PF02771"/>
    </source>
</evidence>
<comment type="function">
    <text evidence="14">Catalyzes the conversion of isovaleryl-CoA/3-methylbutanoyl-CoA to 3-methylbut-2-enoyl-CoA as an intermediate step in the leucine (Leu) catabolic pathway. To a lesser extent, is also able to catalyze the oxidation of other saturated short-chain acyl-CoA thioesters as pentanoyl-CoA, hexenoyl-CoA and butenoyl-CoA.</text>
</comment>
<accession>A0A674NZH2</accession>
<feature type="binding site" evidence="21">
    <location>
        <position position="291"/>
    </location>
    <ligand>
        <name>FAD</name>
        <dbReference type="ChEBI" id="CHEBI:57692"/>
    </ligand>
</feature>
<protein>
    <recommendedName>
        <fullName evidence="7">Isovaleryl-CoA dehydrogenase, mitochondrial</fullName>
        <ecNumber evidence="6">1.3.8.1</ecNumber>
        <ecNumber evidence="5">1.3.8.4</ecNumber>
    </recommendedName>
    <alternativeName>
        <fullName evidence="13">Butyryl-CoA dehydrogenase</fullName>
    </alternativeName>
</protein>
<evidence type="ECO:0000256" key="11">
    <source>
        <dbReference type="ARBA" id="ARBA00023002"/>
    </source>
</evidence>
<comment type="subcellular location">
    <subcellularLocation>
        <location evidence="2">Mitochondrion</location>
    </subcellularLocation>
</comment>
<dbReference type="InterPro" id="IPR006091">
    <property type="entry name" value="Acyl-CoA_Oxase/DH_mid-dom"/>
</dbReference>
<comment type="catalytic activity">
    <reaction evidence="15">
        <text>butanoyl-CoA + oxidized [electron-transfer flavoprotein] + H(+) = (2E)-butenoyl-CoA + reduced [electron-transfer flavoprotein]</text>
        <dbReference type="Rhea" id="RHEA:24004"/>
        <dbReference type="Rhea" id="RHEA-COMP:10685"/>
        <dbReference type="Rhea" id="RHEA-COMP:10686"/>
        <dbReference type="ChEBI" id="CHEBI:15378"/>
        <dbReference type="ChEBI" id="CHEBI:57332"/>
        <dbReference type="ChEBI" id="CHEBI:57371"/>
        <dbReference type="ChEBI" id="CHEBI:57692"/>
        <dbReference type="ChEBI" id="CHEBI:58307"/>
        <dbReference type="EC" id="1.3.8.1"/>
    </reaction>
</comment>
<dbReference type="FunFam" id="1.20.140.10:FF:000003">
    <property type="entry name" value="isovaleryl-CoA dehydrogenase, mitochondrial"/>
    <property type="match status" value="1"/>
</dbReference>
<evidence type="ECO:0000256" key="4">
    <source>
        <dbReference type="ARBA" id="ARBA00009347"/>
    </source>
</evidence>
<reference evidence="26" key="3">
    <citation type="submission" date="2025-09" db="UniProtKB">
        <authorList>
            <consortium name="Ensembl"/>
        </authorList>
    </citation>
    <scope>IDENTIFICATION</scope>
</reference>
<evidence type="ECO:0000256" key="3">
    <source>
        <dbReference type="ARBA" id="ARBA00004898"/>
    </source>
</evidence>
<feature type="binding site" evidence="21">
    <location>
        <begin position="359"/>
        <end position="363"/>
    </location>
    <ligand>
        <name>FAD</name>
        <dbReference type="ChEBI" id="CHEBI:57692"/>
    </ligand>
</feature>
<dbReference type="FunFam" id="1.10.540.10:FF:000007">
    <property type="entry name" value="Isovaleryl-CoA dehydrogenase, mitochondrial"/>
    <property type="match status" value="1"/>
</dbReference>
<name>A0A674NZH2_TAKRU</name>
<feature type="domain" description="Acyl-CoA dehydrogenase/oxidase N-terminal" evidence="25">
    <location>
        <begin position="39"/>
        <end position="153"/>
    </location>
</feature>
<dbReference type="InterPro" id="IPR013786">
    <property type="entry name" value="AcylCoA_DH/ox_N"/>
</dbReference>
<dbReference type="PROSITE" id="PS00072">
    <property type="entry name" value="ACYL_COA_DH_1"/>
    <property type="match status" value="1"/>
</dbReference>
<evidence type="ECO:0000256" key="20">
    <source>
        <dbReference type="PIRSR" id="PIRSR634183-2"/>
    </source>
</evidence>
<evidence type="ECO:0000256" key="5">
    <source>
        <dbReference type="ARBA" id="ARBA00012044"/>
    </source>
</evidence>
<feature type="binding site" evidence="20">
    <location>
        <position position="167"/>
    </location>
    <ligand>
        <name>substrate</name>
    </ligand>
</feature>
<dbReference type="InterPro" id="IPR036250">
    <property type="entry name" value="AcylCo_DH-like_C"/>
</dbReference>
<proteinExistence type="inferred from homology"/>
<feature type="active site" description="Proton acceptor" evidence="19">
    <location>
        <position position="265"/>
    </location>
</feature>
<evidence type="ECO:0000256" key="16">
    <source>
        <dbReference type="ARBA" id="ARBA00048345"/>
    </source>
</evidence>
<comment type="pathway">
    <text evidence="3">Amino-acid degradation; L-leucine degradation; (S)-3-hydroxy-3-methylglutaryl-CoA from 3-isovaleryl-CoA: step 1/3.</text>
</comment>
<dbReference type="GO" id="GO:0005739">
    <property type="term" value="C:mitochondrion"/>
    <property type="evidence" value="ECO:0007669"/>
    <property type="project" value="UniProtKB-SubCell"/>
</dbReference>
<dbReference type="InterPro" id="IPR006089">
    <property type="entry name" value="Acyl-CoA_DH_CS"/>
</dbReference>
<evidence type="ECO:0000256" key="1">
    <source>
        <dbReference type="ARBA" id="ARBA00001974"/>
    </source>
</evidence>
<evidence type="ECO:0000256" key="21">
    <source>
        <dbReference type="PIRSR" id="PIRSR634183-3"/>
    </source>
</evidence>
<evidence type="ECO:0000256" key="19">
    <source>
        <dbReference type="PIRSR" id="PIRSR634183-1"/>
    </source>
</evidence>
<evidence type="ECO:0000259" key="23">
    <source>
        <dbReference type="Pfam" id="PF00441"/>
    </source>
</evidence>
<dbReference type="PANTHER" id="PTHR43884:SF12">
    <property type="entry name" value="ISOVALERYL-COA DEHYDROGENASE, MITOCHONDRIAL-RELATED"/>
    <property type="match status" value="1"/>
</dbReference>
<dbReference type="UniPathway" id="UPA00363">
    <property type="reaction ID" value="UER00860"/>
</dbReference>
<comment type="catalytic activity">
    <reaction evidence="18">
        <text>3-methylbutanoyl-CoA + oxidized [electron-transfer flavoprotein] + H(+) = 3-methylbut-2-enoyl-CoA + reduced [electron-transfer flavoprotein]</text>
        <dbReference type="Rhea" id="RHEA:12276"/>
        <dbReference type="Rhea" id="RHEA-COMP:10685"/>
        <dbReference type="Rhea" id="RHEA-COMP:10686"/>
        <dbReference type="ChEBI" id="CHEBI:15378"/>
        <dbReference type="ChEBI" id="CHEBI:57344"/>
        <dbReference type="ChEBI" id="CHEBI:57345"/>
        <dbReference type="ChEBI" id="CHEBI:57692"/>
        <dbReference type="ChEBI" id="CHEBI:58307"/>
        <dbReference type="EC" id="1.3.8.4"/>
    </reaction>
</comment>
<keyword evidence="10" id="KW-0809">Transit peptide</keyword>
<feature type="binding site" evidence="21">
    <location>
        <position position="302"/>
    </location>
    <ligand>
        <name>FAD</name>
        <dbReference type="ChEBI" id="CHEBI:57692"/>
    </ligand>
</feature>
<evidence type="ECO:0000256" key="10">
    <source>
        <dbReference type="ARBA" id="ARBA00022946"/>
    </source>
</evidence>
<evidence type="ECO:0000256" key="15">
    <source>
        <dbReference type="ARBA" id="ARBA00047736"/>
    </source>
</evidence>
<keyword evidence="9 21" id="KW-0274">FAD</keyword>
<feature type="domain" description="Acyl-CoA dehydrogenase/oxidase C-terminal" evidence="23">
    <location>
        <begin position="252"/>
        <end position="399"/>
    </location>
</feature>
<gene>
    <name evidence="26" type="primary">ivd</name>
</gene>
<evidence type="ECO:0000256" key="14">
    <source>
        <dbReference type="ARBA" id="ARBA00045583"/>
    </source>
</evidence>
<dbReference type="Ensembl" id="ENSTRUT00000061585.1">
    <property type="protein sequence ID" value="ENSTRUP00000078761.1"/>
    <property type="gene ID" value="ENSTRUG00000013088.3"/>
</dbReference>
<dbReference type="Gene3D" id="2.40.110.10">
    <property type="entry name" value="Butyryl-CoA Dehydrogenase, subunit A, domain 2"/>
    <property type="match status" value="1"/>
</dbReference>
<dbReference type="GeneTree" id="ENSGT00940000158100"/>
<dbReference type="InterPro" id="IPR009100">
    <property type="entry name" value="AcylCoA_DH/oxidase_NM_dom_sf"/>
</dbReference>
<feature type="domain" description="Acyl-CoA oxidase/dehydrogenase middle" evidence="24">
    <location>
        <begin position="157"/>
        <end position="226"/>
    </location>
</feature>